<name>A0A550CH79_9AGAR</name>
<feature type="transmembrane region" description="Helical" evidence="2">
    <location>
        <begin position="516"/>
        <end position="542"/>
    </location>
</feature>
<feature type="transmembrane region" description="Helical" evidence="2">
    <location>
        <begin position="206"/>
        <end position="231"/>
    </location>
</feature>
<feature type="transmembrane region" description="Helical" evidence="2">
    <location>
        <begin position="339"/>
        <end position="359"/>
    </location>
</feature>
<dbReference type="Proteomes" id="UP000320762">
    <property type="component" value="Unassembled WGS sequence"/>
</dbReference>
<evidence type="ECO:0000313" key="3">
    <source>
        <dbReference type="EMBL" id="TRM64157.1"/>
    </source>
</evidence>
<feature type="region of interest" description="Disordered" evidence="1">
    <location>
        <begin position="1"/>
        <end position="64"/>
    </location>
</feature>
<evidence type="ECO:0000256" key="2">
    <source>
        <dbReference type="SAM" id="Phobius"/>
    </source>
</evidence>
<keyword evidence="2" id="KW-1133">Transmembrane helix</keyword>
<keyword evidence="4" id="KW-1185">Reference proteome</keyword>
<dbReference type="AlphaFoldDB" id="A0A550CH79"/>
<sequence>MESPRPRDEEEAPVRRERPDVPRLNMSGSNSGNSSPPSSPGFDQSDSTAALILVHDEEEERDTGFDFTYDSEGEEEEEDDEGIPPGQPAVSPFMTFLYLLSPSLKLGALLLPSTADTSLSRRITSVVVCAALSMIARHVWYMLTRYYWKGAKGDIGRLVIHAFTSTRGTPLARRRYRRMEAVLRVFRWIVGVLIAGVYVRESALCLLAAVTIHPVILTALLTGAAAPLVLYPTDLASKTVKTTSVVSIISYITWFSLQCYAFTHSDVPVVPQDTGALYNALSIPLLAYATTPGQLLSFYASLKVKPRHQEHIRLPTSTSTTSDIGVTTKKPRLHFQWNSFKVLSALAMFFSLGLTLPIATLVSGVERQAARMTFSPDSFIALTGALSLFLGIPLVLTSMPTLTFPTPARLRRALPPASVLSRALALLAIAAVALVPFRWALNNVLLVMVALPTYLLPAILHITTHFVKRPIAIVAPQTPGLVQSPGGAHSPLTPDESALLQRKEHALQLKLLKRRLVWDVLVCGVLVPAGLGGLAWVVYALVIELR</sequence>
<feature type="transmembrane region" description="Helical" evidence="2">
    <location>
        <begin position="445"/>
        <end position="467"/>
    </location>
</feature>
<dbReference type="STRING" id="97359.A0A550CH79"/>
<feature type="transmembrane region" description="Helical" evidence="2">
    <location>
        <begin position="379"/>
        <end position="398"/>
    </location>
</feature>
<protein>
    <recommendedName>
        <fullName evidence="5">Amino acid transporter transmembrane domain-containing protein</fullName>
    </recommendedName>
</protein>
<reference evidence="3 4" key="1">
    <citation type="journal article" date="2019" name="New Phytol.">
        <title>Comparative genomics reveals unique wood-decay strategies and fruiting body development in the Schizophyllaceae.</title>
        <authorList>
            <person name="Almasi E."/>
            <person name="Sahu N."/>
            <person name="Krizsan K."/>
            <person name="Balint B."/>
            <person name="Kovacs G.M."/>
            <person name="Kiss B."/>
            <person name="Cseklye J."/>
            <person name="Drula E."/>
            <person name="Henrissat B."/>
            <person name="Nagy I."/>
            <person name="Chovatia M."/>
            <person name="Adam C."/>
            <person name="LaButti K."/>
            <person name="Lipzen A."/>
            <person name="Riley R."/>
            <person name="Grigoriev I.V."/>
            <person name="Nagy L.G."/>
        </authorList>
    </citation>
    <scope>NUCLEOTIDE SEQUENCE [LARGE SCALE GENOMIC DNA]</scope>
    <source>
        <strain evidence="3 4">NL-1724</strain>
    </source>
</reference>
<feature type="compositionally biased region" description="Low complexity" evidence="1">
    <location>
        <begin position="27"/>
        <end position="36"/>
    </location>
</feature>
<organism evidence="3 4">
    <name type="scientific">Schizophyllum amplum</name>
    <dbReference type="NCBI Taxonomy" id="97359"/>
    <lineage>
        <taxon>Eukaryota</taxon>
        <taxon>Fungi</taxon>
        <taxon>Dikarya</taxon>
        <taxon>Basidiomycota</taxon>
        <taxon>Agaricomycotina</taxon>
        <taxon>Agaricomycetes</taxon>
        <taxon>Agaricomycetidae</taxon>
        <taxon>Agaricales</taxon>
        <taxon>Schizophyllaceae</taxon>
        <taxon>Schizophyllum</taxon>
    </lineage>
</organism>
<dbReference type="EMBL" id="VDMD01000008">
    <property type="protein sequence ID" value="TRM64157.1"/>
    <property type="molecule type" value="Genomic_DNA"/>
</dbReference>
<feature type="transmembrane region" description="Helical" evidence="2">
    <location>
        <begin position="181"/>
        <end position="200"/>
    </location>
</feature>
<feature type="compositionally biased region" description="Basic and acidic residues" evidence="1">
    <location>
        <begin position="1"/>
        <end position="21"/>
    </location>
</feature>
<comment type="caution">
    <text evidence="3">The sequence shown here is derived from an EMBL/GenBank/DDBJ whole genome shotgun (WGS) entry which is preliminary data.</text>
</comment>
<keyword evidence="2" id="KW-0472">Membrane</keyword>
<evidence type="ECO:0000256" key="1">
    <source>
        <dbReference type="SAM" id="MobiDB-lite"/>
    </source>
</evidence>
<evidence type="ECO:0008006" key="5">
    <source>
        <dbReference type="Google" id="ProtNLM"/>
    </source>
</evidence>
<feature type="transmembrane region" description="Helical" evidence="2">
    <location>
        <begin position="419"/>
        <end position="439"/>
    </location>
</feature>
<feature type="transmembrane region" description="Helical" evidence="2">
    <location>
        <begin position="283"/>
        <end position="302"/>
    </location>
</feature>
<gene>
    <name evidence="3" type="ORF">BD626DRAFT_568746</name>
</gene>
<evidence type="ECO:0000313" key="4">
    <source>
        <dbReference type="Proteomes" id="UP000320762"/>
    </source>
</evidence>
<accession>A0A550CH79</accession>
<feature type="transmembrane region" description="Helical" evidence="2">
    <location>
        <begin position="243"/>
        <end position="263"/>
    </location>
</feature>
<dbReference type="OrthoDB" id="3259324at2759"/>
<keyword evidence="2" id="KW-0812">Transmembrane</keyword>
<proteinExistence type="predicted"/>